<evidence type="ECO:0000313" key="2">
    <source>
        <dbReference type="Proteomes" id="UP000582837"/>
    </source>
</evidence>
<reference evidence="1 2" key="1">
    <citation type="submission" date="2020-08" db="EMBL/GenBank/DDBJ databases">
        <title>Genomic Encyclopedia of Type Strains, Phase IV (KMG-IV): sequencing the most valuable type-strain genomes for metagenomic binning, comparative biology and taxonomic classification.</title>
        <authorList>
            <person name="Goeker M."/>
        </authorList>
    </citation>
    <scope>NUCLEOTIDE SEQUENCE [LARGE SCALE GENOMIC DNA]</scope>
    <source>
        <strain evidence="1 2">DSM 29007</strain>
    </source>
</reference>
<sequence>MLDENLTLVTNNWKDFRPMLVRAALHPGIVVILPTVRRDRQVELFTLALLTIRDSDPPLDMINTVLEVAEDGSVTRYALPEG</sequence>
<dbReference type="EMBL" id="JACHIA010000023">
    <property type="protein sequence ID" value="MBB6073345.1"/>
    <property type="molecule type" value="Genomic_DNA"/>
</dbReference>
<gene>
    <name evidence="1" type="ORF">HNQ61_005012</name>
</gene>
<accession>A0A841H542</accession>
<comment type="caution">
    <text evidence="1">The sequence shown here is derived from an EMBL/GenBank/DDBJ whole genome shotgun (WGS) entry which is preliminary data.</text>
</comment>
<keyword evidence="2" id="KW-1185">Reference proteome</keyword>
<dbReference type="AlphaFoldDB" id="A0A841H542"/>
<evidence type="ECO:0008006" key="3">
    <source>
        <dbReference type="Google" id="ProtNLM"/>
    </source>
</evidence>
<dbReference type="Proteomes" id="UP000582837">
    <property type="component" value="Unassembled WGS sequence"/>
</dbReference>
<proteinExistence type="predicted"/>
<name>A0A841H542_9BACT</name>
<organism evidence="1 2">
    <name type="scientific">Longimicrobium terrae</name>
    <dbReference type="NCBI Taxonomy" id="1639882"/>
    <lineage>
        <taxon>Bacteria</taxon>
        <taxon>Pseudomonadati</taxon>
        <taxon>Gemmatimonadota</taxon>
        <taxon>Longimicrobiia</taxon>
        <taxon>Longimicrobiales</taxon>
        <taxon>Longimicrobiaceae</taxon>
        <taxon>Longimicrobium</taxon>
    </lineage>
</organism>
<evidence type="ECO:0000313" key="1">
    <source>
        <dbReference type="EMBL" id="MBB6073345.1"/>
    </source>
</evidence>
<protein>
    <recommendedName>
        <fullName evidence="3">DUF5615 domain-containing protein</fullName>
    </recommendedName>
</protein>